<accession>A0A845QKJ1</accession>
<dbReference type="Gene3D" id="1.10.260.40">
    <property type="entry name" value="lambda repressor-like DNA-binding domains"/>
    <property type="match status" value="1"/>
</dbReference>
<name>A0A845QKJ1_9FIRM</name>
<gene>
    <name evidence="2" type="ORF">D0435_08050</name>
</gene>
<dbReference type="SUPFAM" id="SSF47413">
    <property type="entry name" value="lambda repressor-like DNA-binding domains"/>
    <property type="match status" value="1"/>
</dbReference>
<dbReference type="InterPro" id="IPR010982">
    <property type="entry name" value="Lambda_DNA-bd_dom_sf"/>
</dbReference>
<dbReference type="RefSeq" id="WP_160201883.1">
    <property type="nucleotide sequence ID" value="NZ_QXWK01000013.1"/>
</dbReference>
<dbReference type="GO" id="GO:0003677">
    <property type="term" value="F:DNA binding"/>
    <property type="evidence" value="ECO:0007669"/>
    <property type="project" value="InterPro"/>
</dbReference>
<reference evidence="2 3" key="1">
    <citation type="submission" date="2018-08" db="EMBL/GenBank/DDBJ databases">
        <title>Murine metabolic-syndrome-specific gut microbial biobank.</title>
        <authorList>
            <person name="Liu C."/>
        </authorList>
    </citation>
    <scope>NUCLEOTIDE SEQUENCE [LARGE SCALE GENOMIC DNA]</scope>
    <source>
        <strain evidence="2 3">28</strain>
    </source>
</reference>
<dbReference type="InterPro" id="IPR001387">
    <property type="entry name" value="Cro/C1-type_HTH"/>
</dbReference>
<evidence type="ECO:0000313" key="2">
    <source>
        <dbReference type="EMBL" id="NBH61601.1"/>
    </source>
</evidence>
<evidence type="ECO:0000313" key="3">
    <source>
        <dbReference type="Proteomes" id="UP000446866"/>
    </source>
</evidence>
<proteinExistence type="predicted"/>
<dbReference type="CDD" id="cd00093">
    <property type="entry name" value="HTH_XRE"/>
    <property type="match status" value="1"/>
</dbReference>
<protein>
    <submittedName>
        <fullName evidence="2">XRE family transcriptional regulator</fullName>
    </submittedName>
</protein>
<dbReference type="PROSITE" id="PS50943">
    <property type="entry name" value="HTH_CROC1"/>
    <property type="match status" value="1"/>
</dbReference>
<feature type="domain" description="HTH cro/C1-type" evidence="1">
    <location>
        <begin position="7"/>
        <end position="62"/>
    </location>
</feature>
<dbReference type="EMBL" id="QXWK01000013">
    <property type="protein sequence ID" value="NBH61601.1"/>
    <property type="molecule type" value="Genomic_DNA"/>
</dbReference>
<dbReference type="AlphaFoldDB" id="A0A845QKJ1"/>
<organism evidence="2 3">
    <name type="scientific">Anaerotruncus colihominis</name>
    <dbReference type="NCBI Taxonomy" id="169435"/>
    <lineage>
        <taxon>Bacteria</taxon>
        <taxon>Bacillati</taxon>
        <taxon>Bacillota</taxon>
        <taxon>Clostridia</taxon>
        <taxon>Eubacteriales</taxon>
        <taxon>Oscillospiraceae</taxon>
        <taxon>Anaerotruncus</taxon>
    </lineage>
</organism>
<dbReference type="SMART" id="SM00530">
    <property type="entry name" value="HTH_XRE"/>
    <property type="match status" value="1"/>
</dbReference>
<comment type="caution">
    <text evidence="2">The sequence shown here is derived from an EMBL/GenBank/DDBJ whole genome shotgun (WGS) entry which is preliminary data.</text>
</comment>
<dbReference type="Proteomes" id="UP000446866">
    <property type="component" value="Unassembled WGS sequence"/>
</dbReference>
<sequence length="114" mass="12761">MDIGKRIKARRKELGLSAEEVAERMGVSAATVYRYESNYISNMGVDKLTPIATALKTSEAYLMGWTNNKSEIDNPSDLTDAEQQLLEKYRKLNPEGRAKLLDYAIDLVVGGRYA</sequence>
<keyword evidence="3" id="KW-1185">Reference proteome</keyword>
<dbReference type="Pfam" id="PF01381">
    <property type="entry name" value="HTH_3"/>
    <property type="match status" value="1"/>
</dbReference>
<evidence type="ECO:0000259" key="1">
    <source>
        <dbReference type="PROSITE" id="PS50943"/>
    </source>
</evidence>